<name>M1BUD5_SOLTU</name>
<reference evidence="1" key="2">
    <citation type="submission" date="2015-06" db="UniProtKB">
        <authorList>
            <consortium name="EnsemblPlants"/>
        </authorList>
    </citation>
    <scope>IDENTIFICATION</scope>
    <source>
        <strain evidence="1">DM1-3 516 R44</strain>
    </source>
</reference>
<protein>
    <submittedName>
        <fullName evidence="1">Uncharacterized protein</fullName>
    </submittedName>
</protein>
<reference evidence="2" key="1">
    <citation type="journal article" date="2011" name="Nature">
        <title>Genome sequence and analysis of the tuber crop potato.</title>
        <authorList>
            <consortium name="The Potato Genome Sequencing Consortium"/>
        </authorList>
    </citation>
    <scope>NUCLEOTIDE SEQUENCE [LARGE SCALE GENOMIC DNA]</scope>
    <source>
        <strain evidence="2">cv. DM1-3 516 R44</strain>
    </source>
</reference>
<dbReference type="HOGENOM" id="CLU_3128037_0_0_1"/>
<sequence>MYTIPKALSNTNIYVCRKISTSVDEFKASYTGMEVESSSSLDSLHNIHLS</sequence>
<dbReference type="PaxDb" id="4113-PGSC0003DMT400053097"/>
<dbReference type="Gramene" id="PGSC0003DMT400053097">
    <property type="protein sequence ID" value="PGSC0003DMT400053097"/>
    <property type="gene ID" value="PGSC0003DMG402020596"/>
</dbReference>
<evidence type="ECO:0000313" key="2">
    <source>
        <dbReference type="Proteomes" id="UP000011115"/>
    </source>
</evidence>
<keyword evidence="2" id="KW-1185">Reference proteome</keyword>
<organism evidence="1 2">
    <name type="scientific">Solanum tuberosum</name>
    <name type="common">Potato</name>
    <dbReference type="NCBI Taxonomy" id="4113"/>
    <lineage>
        <taxon>Eukaryota</taxon>
        <taxon>Viridiplantae</taxon>
        <taxon>Streptophyta</taxon>
        <taxon>Embryophyta</taxon>
        <taxon>Tracheophyta</taxon>
        <taxon>Spermatophyta</taxon>
        <taxon>Magnoliopsida</taxon>
        <taxon>eudicotyledons</taxon>
        <taxon>Gunneridae</taxon>
        <taxon>Pentapetalae</taxon>
        <taxon>asterids</taxon>
        <taxon>lamiids</taxon>
        <taxon>Solanales</taxon>
        <taxon>Solanaceae</taxon>
        <taxon>Solanoideae</taxon>
        <taxon>Solaneae</taxon>
        <taxon>Solanum</taxon>
    </lineage>
</organism>
<evidence type="ECO:0000313" key="1">
    <source>
        <dbReference type="EnsemblPlants" id="PGSC0003DMT400053097"/>
    </source>
</evidence>
<accession>M1BUD5</accession>
<dbReference type="AlphaFoldDB" id="M1BUD5"/>
<dbReference type="EnsemblPlants" id="PGSC0003DMT400053097">
    <property type="protein sequence ID" value="PGSC0003DMT400053097"/>
    <property type="gene ID" value="PGSC0003DMG402020596"/>
</dbReference>
<proteinExistence type="predicted"/>
<dbReference type="InParanoid" id="M1BUD5"/>
<dbReference type="Proteomes" id="UP000011115">
    <property type="component" value="Unassembled WGS sequence"/>
</dbReference>